<accession>A0A815E5D8</accession>
<dbReference type="PROSITE" id="PS51843">
    <property type="entry name" value="NR_LBD"/>
    <property type="match status" value="1"/>
</dbReference>
<dbReference type="GO" id="GO:0043565">
    <property type="term" value="F:sequence-specific DNA binding"/>
    <property type="evidence" value="ECO:0007669"/>
    <property type="project" value="InterPro"/>
</dbReference>
<dbReference type="AlphaFoldDB" id="A0A815E5D8"/>
<comment type="similarity">
    <text evidence="10">Belongs to the nuclear hormone receptor family.</text>
</comment>
<sequence length="390" mass="44512">MNGHRQMNTTSSRILTDVPCKVCHDNSSGKHYGIFACDGCAGFFKRSIRRNRQYVCKNHGLGNCPVDKTHRNQCRSCRLTRCIEAGMNKEAVQHERGPRNSTIRRQMALLLKESSDLISAYHQQHHFHHQRHHPMPPSFHHPLSSSSSSSSTNGIDYNNVPINSSLIHPTPKYPLDLRTSITEHPFDAHESAARILFSAINWAKTVPAFVSLSNHDQLSLLEEGWRDLFILTAAEQQFSLNTTELLNKSGKYENLKSDIEYFQDLLIKLKHMEIDSNEFICLKSLVLFKTVLSNCQTMTNPQLNDLHSIAYLQEQAQILLNTYINKQYPSQPHRFGKLIHLLAGLRSISSITIEELFFRQTIGDKTHMEQLVKDMYQINMATIVANSSLS</sequence>
<name>A0A815E5D8_9BILA</name>
<evidence type="ECO:0000259" key="13">
    <source>
        <dbReference type="PROSITE" id="PS51843"/>
    </source>
</evidence>
<evidence type="ECO:0000313" key="15">
    <source>
        <dbReference type="EMBL" id="CAF1211066.1"/>
    </source>
</evidence>
<evidence type="ECO:0000313" key="16">
    <source>
        <dbReference type="EMBL" id="CAF1305493.1"/>
    </source>
</evidence>
<keyword evidence="5 10" id="KW-0805">Transcription regulation</keyword>
<keyword evidence="2 10" id="KW-0479">Metal-binding</keyword>
<evidence type="ECO:0000256" key="10">
    <source>
        <dbReference type="RuleBase" id="RU004334"/>
    </source>
</evidence>
<evidence type="ECO:0000256" key="8">
    <source>
        <dbReference type="ARBA" id="ARBA00023170"/>
    </source>
</evidence>
<comment type="caution">
    <text evidence="16">The sequence shown here is derived from an EMBL/GenBank/DDBJ whole genome shotgun (WGS) entry which is preliminary data.</text>
</comment>
<evidence type="ECO:0000256" key="1">
    <source>
        <dbReference type="ARBA" id="ARBA00004123"/>
    </source>
</evidence>
<dbReference type="SMART" id="SM00399">
    <property type="entry name" value="ZnF_C4"/>
    <property type="match status" value="1"/>
</dbReference>
<evidence type="ECO:0000256" key="7">
    <source>
        <dbReference type="ARBA" id="ARBA00023163"/>
    </source>
</evidence>
<dbReference type="InterPro" id="IPR050274">
    <property type="entry name" value="Nuclear_hormone_rcpt_NR2"/>
</dbReference>
<dbReference type="CDD" id="cd07163">
    <property type="entry name" value="NR_DBD_TLX"/>
    <property type="match status" value="1"/>
</dbReference>
<gene>
    <name evidence="14" type="ORF">BJG266_LOCUS20329</name>
    <name evidence="15" type="ORF">IZO911_LOCUS29176</name>
    <name evidence="20" type="ORF">KXQ929_LOCUS29442</name>
    <name evidence="19" type="ORF">OKA104_LOCUS29760</name>
    <name evidence="17" type="ORF">QVE165_LOCUS38680</name>
    <name evidence="18" type="ORF">QVE165_LOCUS38855</name>
    <name evidence="16" type="ORF">VCS650_LOCUS31291</name>
</gene>
<evidence type="ECO:0000313" key="19">
    <source>
        <dbReference type="EMBL" id="CAF4000640.1"/>
    </source>
</evidence>
<keyword evidence="21" id="KW-1185">Reference proteome</keyword>
<feature type="domain" description="Nuclear receptor" evidence="12">
    <location>
        <begin position="17"/>
        <end position="94"/>
    </location>
</feature>
<keyword evidence="7 10" id="KW-0804">Transcription</keyword>
<evidence type="ECO:0000256" key="6">
    <source>
        <dbReference type="ARBA" id="ARBA00023125"/>
    </source>
</evidence>
<dbReference type="Proteomes" id="UP000663877">
    <property type="component" value="Unassembled WGS sequence"/>
</dbReference>
<evidence type="ECO:0000256" key="4">
    <source>
        <dbReference type="ARBA" id="ARBA00022833"/>
    </source>
</evidence>
<evidence type="ECO:0000256" key="5">
    <source>
        <dbReference type="ARBA" id="ARBA00023015"/>
    </source>
</evidence>
<organism evidence="16 22">
    <name type="scientific">Adineta steineri</name>
    <dbReference type="NCBI Taxonomy" id="433720"/>
    <lineage>
        <taxon>Eukaryota</taxon>
        <taxon>Metazoa</taxon>
        <taxon>Spiralia</taxon>
        <taxon>Gnathifera</taxon>
        <taxon>Rotifera</taxon>
        <taxon>Eurotatoria</taxon>
        <taxon>Bdelloidea</taxon>
        <taxon>Adinetida</taxon>
        <taxon>Adinetidae</taxon>
        <taxon>Adineta</taxon>
    </lineage>
</organism>
<dbReference type="PANTHER" id="PTHR24083">
    <property type="entry name" value="NUCLEAR HORMONE RECEPTOR"/>
    <property type="match status" value="1"/>
</dbReference>
<dbReference type="InterPro" id="IPR001723">
    <property type="entry name" value="Nuclear_hrmn_rcpt"/>
</dbReference>
<evidence type="ECO:0000313" key="18">
    <source>
        <dbReference type="EMBL" id="CAF1429528.1"/>
    </source>
</evidence>
<evidence type="ECO:0000313" key="20">
    <source>
        <dbReference type="EMBL" id="CAF4017063.1"/>
    </source>
</evidence>
<feature type="region of interest" description="Disordered" evidence="11">
    <location>
        <begin position="125"/>
        <end position="155"/>
    </location>
</feature>
<dbReference type="Pfam" id="PF00104">
    <property type="entry name" value="Hormone_recep"/>
    <property type="match status" value="1"/>
</dbReference>
<dbReference type="PRINTS" id="PR00398">
    <property type="entry name" value="STRDHORMONER"/>
</dbReference>
<evidence type="ECO:0000313" key="22">
    <source>
        <dbReference type="Proteomes" id="UP000663891"/>
    </source>
</evidence>
<dbReference type="InterPro" id="IPR001628">
    <property type="entry name" value="Znf_hrmn_rcpt"/>
</dbReference>
<dbReference type="Gene3D" id="3.30.50.10">
    <property type="entry name" value="Erythroid Transcription Factor GATA-1, subunit A"/>
    <property type="match status" value="1"/>
</dbReference>
<dbReference type="EMBL" id="CAJNON010000531">
    <property type="protein sequence ID" value="CAF1305493.1"/>
    <property type="molecule type" value="Genomic_DNA"/>
</dbReference>
<dbReference type="Proteomes" id="UP000663832">
    <property type="component" value="Unassembled WGS sequence"/>
</dbReference>
<evidence type="ECO:0000256" key="3">
    <source>
        <dbReference type="ARBA" id="ARBA00022771"/>
    </source>
</evidence>
<evidence type="ECO:0000313" key="21">
    <source>
        <dbReference type="Proteomes" id="UP000663832"/>
    </source>
</evidence>
<protein>
    <submittedName>
        <fullName evidence="16">Uncharacterized protein</fullName>
    </submittedName>
</protein>
<dbReference type="InterPro" id="IPR035500">
    <property type="entry name" value="NHR-like_dom_sf"/>
</dbReference>
<comment type="subcellular location">
    <subcellularLocation>
        <location evidence="1 10">Nucleus</location>
    </subcellularLocation>
</comment>
<evidence type="ECO:0000313" key="14">
    <source>
        <dbReference type="EMBL" id="CAF1082247.1"/>
    </source>
</evidence>
<dbReference type="Gene3D" id="1.10.565.10">
    <property type="entry name" value="Retinoid X Receptor"/>
    <property type="match status" value="1"/>
</dbReference>
<dbReference type="EMBL" id="CAJNOE010000429">
    <property type="protein sequence ID" value="CAF1211066.1"/>
    <property type="molecule type" value="Genomic_DNA"/>
</dbReference>
<evidence type="ECO:0000313" key="17">
    <source>
        <dbReference type="EMBL" id="CAF1426786.1"/>
    </source>
</evidence>
<proteinExistence type="inferred from homology"/>
<keyword evidence="4 10" id="KW-0862">Zinc</keyword>
<dbReference type="EMBL" id="CAJNOM010000419">
    <property type="protein sequence ID" value="CAF1426786.1"/>
    <property type="molecule type" value="Genomic_DNA"/>
</dbReference>
<dbReference type="FunFam" id="3.30.50.10:FF:000019">
    <property type="entry name" value="Nuclear receptor subfamily 2 group E member"/>
    <property type="match status" value="1"/>
</dbReference>
<dbReference type="Proteomes" id="UP000663868">
    <property type="component" value="Unassembled WGS sequence"/>
</dbReference>
<evidence type="ECO:0000256" key="2">
    <source>
        <dbReference type="ARBA" id="ARBA00022723"/>
    </source>
</evidence>
<dbReference type="Proteomes" id="UP000663860">
    <property type="component" value="Unassembled WGS sequence"/>
</dbReference>
<dbReference type="GO" id="GO:0006357">
    <property type="term" value="P:regulation of transcription by RNA polymerase II"/>
    <property type="evidence" value="ECO:0007669"/>
    <property type="project" value="UniProtKB-ARBA"/>
</dbReference>
<evidence type="ECO:0000256" key="9">
    <source>
        <dbReference type="ARBA" id="ARBA00023242"/>
    </source>
</evidence>
<dbReference type="SMART" id="SM00430">
    <property type="entry name" value="HOLI"/>
    <property type="match status" value="1"/>
</dbReference>
<dbReference type="Pfam" id="PF00105">
    <property type="entry name" value="zf-C4"/>
    <property type="match status" value="1"/>
</dbReference>
<dbReference type="GO" id="GO:0005634">
    <property type="term" value="C:nucleus"/>
    <property type="evidence" value="ECO:0007669"/>
    <property type="project" value="UniProtKB-SubCell"/>
</dbReference>
<dbReference type="PROSITE" id="PS00031">
    <property type="entry name" value="NUCLEAR_REC_DBD_1"/>
    <property type="match status" value="1"/>
</dbReference>
<dbReference type="SUPFAM" id="SSF48508">
    <property type="entry name" value="Nuclear receptor ligand-binding domain"/>
    <property type="match status" value="1"/>
</dbReference>
<dbReference type="SUPFAM" id="SSF57716">
    <property type="entry name" value="Glucocorticoid receptor-like (DNA-binding domain)"/>
    <property type="match status" value="1"/>
</dbReference>
<feature type="compositionally biased region" description="Low complexity" evidence="11">
    <location>
        <begin position="138"/>
        <end position="151"/>
    </location>
</feature>
<dbReference type="InterPro" id="IPR000536">
    <property type="entry name" value="Nucl_hrmn_rcpt_lig-bd"/>
</dbReference>
<feature type="domain" description="NR LBD" evidence="13">
    <location>
        <begin position="113"/>
        <end position="378"/>
    </location>
</feature>
<dbReference type="PRINTS" id="PR00047">
    <property type="entry name" value="STROIDFINGER"/>
</dbReference>
<dbReference type="OrthoDB" id="10045640at2759"/>
<dbReference type="PROSITE" id="PS51030">
    <property type="entry name" value="NUCLEAR_REC_DBD_2"/>
    <property type="match status" value="1"/>
</dbReference>
<keyword evidence="8 10" id="KW-0675">Receptor</keyword>
<dbReference type="GO" id="GO:0032502">
    <property type="term" value="P:developmental process"/>
    <property type="evidence" value="ECO:0007669"/>
    <property type="project" value="UniProtKB-ARBA"/>
</dbReference>
<dbReference type="EMBL" id="CAJNOM010000424">
    <property type="protein sequence ID" value="CAF1429528.1"/>
    <property type="molecule type" value="Genomic_DNA"/>
</dbReference>
<keyword evidence="6 10" id="KW-0238">DNA-binding</keyword>
<dbReference type="EMBL" id="CAJOBB010003049">
    <property type="protein sequence ID" value="CAF4017063.1"/>
    <property type="molecule type" value="Genomic_DNA"/>
</dbReference>
<dbReference type="EMBL" id="CAJOAY010003078">
    <property type="protein sequence ID" value="CAF4000640.1"/>
    <property type="molecule type" value="Genomic_DNA"/>
</dbReference>
<dbReference type="EMBL" id="CAJNOI010000114">
    <property type="protein sequence ID" value="CAF1082247.1"/>
    <property type="molecule type" value="Genomic_DNA"/>
</dbReference>
<reference evidence="16" key="1">
    <citation type="submission" date="2021-02" db="EMBL/GenBank/DDBJ databases">
        <authorList>
            <person name="Nowell W R."/>
        </authorList>
    </citation>
    <scope>NUCLEOTIDE SEQUENCE</scope>
</reference>
<feature type="compositionally biased region" description="Basic residues" evidence="11">
    <location>
        <begin position="125"/>
        <end position="134"/>
    </location>
</feature>
<evidence type="ECO:0000259" key="12">
    <source>
        <dbReference type="PROSITE" id="PS51030"/>
    </source>
</evidence>
<dbReference type="Proteomes" id="UP000663891">
    <property type="component" value="Unassembled WGS sequence"/>
</dbReference>
<dbReference type="Proteomes" id="UP000663881">
    <property type="component" value="Unassembled WGS sequence"/>
</dbReference>
<keyword evidence="9 10" id="KW-0539">Nucleus</keyword>
<dbReference type="GO" id="GO:0008270">
    <property type="term" value="F:zinc ion binding"/>
    <property type="evidence" value="ECO:0007669"/>
    <property type="project" value="UniProtKB-KW"/>
</dbReference>
<evidence type="ECO:0000256" key="11">
    <source>
        <dbReference type="SAM" id="MobiDB-lite"/>
    </source>
</evidence>
<keyword evidence="3 10" id="KW-0863">Zinc-finger</keyword>
<dbReference type="GO" id="GO:0003700">
    <property type="term" value="F:DNA-binding transcription factor activity"/>
    <property type="evidence" value="ECO:0007669"/>
    <property type="project" value="InterPro"/>
</dbReference>
<dbReference type="InterPro" id="IPR013088">
    <property type="entry name" value="Znf_NHR/GATA"/>
</dbReference>